<dbReference type="Gene3D" id="3.30.70.1560">
    <property type="entry name" value="Alpha-L RNA-binding motif"/>
    <property type="match status" value="1"/>
</dbReference>
<sequence length="231" mass="25770">MRLSQYVSIAGACSKRAASRLISAGKVCVNGVLADNHTVINGSESITLGGQLITLPDHFSYVIYNKPVGIDCNYRSQDPASLINHLDLPKRLFPVGRLDKDSHGLLLLTDDGGLCHRLLSPEFHYRKTYHVSVRPHFNKPDIDVQFCRLMEQGVDIGQAVTLPCRVQLLGANRFEIVLTQGLNRQIRKMSRALGYHVIDLQRVEISGCKLGELPEGKWRSLSDKEVELLVN</sequence>
<dbReference type="GO" id="GO:0000455">
    <property type="term" value="P:enzyme-directed rRNA pseudouridine synthesis"/>
    <property type="evidence" value="ECO:0007669"/>
    <property type="project" value="UniProtKB-ARBA"/>
</dbReference>
<evidence type="ECO:0000256" key="6">
    <source>
        <dbReference type="RuleBase" id="RU003887"/>
    </source>
</evidence>
<evidence type="ECO:0000256" key="5">
    <source>
        <dbReference type="PROSITE-ProRule" id="PRU00182"/>
    </source>
</evidence>
<dbReference type="EMBL" id="JAUOPG010000004">
    <property type="protein sequence ID" value="MDO6453594.1"/>
    <property type="molecule type" value="Genomic_DNA"/>
</dbReference>
<accession>A0AAW7XKK0</accession>
<organism evidence="8 9">
    <name type="scientific">Neptunomonas phycophila</name>
    <dbReference type="NCBI Taxonomy" id="1572645"/>
    <lineage>
        <taxon>Bacteria</taxon>
        <taxon>Pseudomonadati</taxon>
        <taxon>Pseudomonadota</taxon>
        <taxon>Gammaproteobacteria</taxon>
        <taxon>Oceanospirillales</taxon>
        <taxon>Oceanospirillaceae</taxon>
        <taxon>Neptunomonas</taxon>
    </lineage>
</organism>
<dbReference type="PROSITE" id="PS50889">
    <property type="entry name" value="S4"/>
    <property type="match status" value="1"/>
</dbReference>
<dbReference type="SUPFAM" id="SSF55174">
    <property type="entry name" value="Alpha-L RNA-binding motif"/>
    <property type="match status" value="1"/>
</dbReference>
<dbReference type="SUPFAM" id="SSF55120">
    <property type="entry name" value="Pseudouridine synthase"/>
    <property type="match status" value="1"/>
</dbReference>
<dbReference type="InterPro" id="IPR020094">
    <property type="entry name" value="TruA/RsuA/RluB/E/F_N"/>
</dbReference>
<evidence type="ECO:0000256" key="4">
    <source>
        <dbReference type="ARBA" id="ARBA00036535"/>
    </source>
</evidence>
<comment type="catalytic activity">
    <reaction evidence="4">
        <text>uridine(2604) in 23S rRNA = pseudouridine(2604) in 23S rRNA</text>
        <dbReference type="Rhea" id="RHEA:38875"/>
        <dbReference type="Rhea" id="RHEA-COMP:10093"/>
        <dbReference type="Rhea" id="RHEA-COMP:10094"/>
        <dbReference type="ChEBI" id="CHEBI:65314"/>
        <dbReference type="ChEBI" id="CHEBI:65315"/>
        <dbReference type="EC" id="5.4.99.21"/>
    </reaction>
</comment>
<evidence type="ECO:0000256" key="1">
    <source>
        <dbReference type="ARBA" id="ARBA00008348"/>
    </source>
</evidence>
<dbReference type="GO" id="GO:0003723">
    <property type="term" value="F:RNA binding"/>
    <property type="evidence" value="ECO:0007669"/>
    <property type="project" value="UniProtKB-KW"/>
</dbReference>
<dbReference type="PROSITE" id="PS01149">
    <property type="entry name" value="PSI_RSU"/>
    <property type="match status" value="1"/>
</dbReference>
<dbReference type="InterPro" id="IPR050343">
    <property type="entry name" value="RsuA_PseudoU_synthase"/>
</dbReference>
<dbReference type="Pfam" id="PF00849">
    <property type="entry name" value="PseudoU_synth_2"/>
    <property type="match status" value="1"/>
</dbReference>
<comment type="catalytic activity">
    <reaction evidence="3">
        <text>uridine(35) in tRNA(Tyr) = pseudouridine(35) in tRNA(Tyr)</text>
        <dbReference type="Rhea" id="RHEA:60556"/>
        <dbReference type="Rhea" id="RHEA-COMP:15607"/>
        <dbReference type="Rhea" id="RHEA-COMP:15608"/>
        <dbReference type="ChEBI" id="CHEBI:65314"/>
        <dbReference type="ChEBI" id="CHEBI:65315"/>
    </reaction>
</comment>
<evidence type="ECO:0000256" key="3">
    <source>
        <dbReference type="ARBA" id="ARBA00036390"/>
    </source>
</evidence>
<evidence type="ECO:0000313" key="9">
    <source>
        <dbReference type="Proteomes" id="UP001169862"/>
    </source>
</evidence>
<comment type="caution">
    <text evidence="8">The sequence shown here is derived from an EMBL/GenBank/DDBJ whole genome shotgun (WGS) entry which is preliminary data.</text>
</comment>
<gene>
    <name evidence="8" type="ORF">Q4490_08455</name>
</gene>
<dbReference type="InterPro" id="IPR002942">
    <property type="entry name" value="S4_RNA-bd"/>
</dbReference>
<reference evidence="8" key="1">
    <citation type="submission" date="2023-07" db="EMBL/GenBank/DDBJ databases">
        <title>Genome content predicts the carbon catabolic preferences of heterotrophic bacteria.</title>
        <authorList>
            <person name="Gralka M."/>
        </authorList>
    </citation>
    <scope>NUCLEOTIDE SEQUENCE</scope>
    <source>
        <strain evidence="8">I2M16</strain>
    </source>
</reference>
<dbReference type="GO" id="GO:0160138">
    <property type="term" value="F:23S rRNA pseudouridine(2604) synthase activity"/>
    <property type="evidence" value="ECO:0007669"/>
    <property type="project" value="UniProtKB-EC"/>
</dbReference>
<evidence type="ECO:0000259" key="7">
    <source>
        <dbReference type="SMART" id="SM00363"/>
    </source>
</evidence>
<feature type="domain" description="RNA-binding S4" evidence="7">
    <location>
        <begin position="1"/>
        <end position="54"/>
    </location>
</feature>
<evidence type="ECO:0000313" key="8">
    <source>
        <dbReference type="EMBL" id="MDO6453594.1"/>
    </source>
</evidence>
<dbReference type="Pfam" id="PF01479">
    <property type="entry name" value="S4"/>
    <property type="match status" value="1"/>
</dbReference>
<dbReference type="Proteomes" id="UP001169862">
    <property type="component" value="Unassembled WGS sequence"/>
</dbReference>
<dbReference type="InterPro" id="IPR042092">
    <property type="entry name" value="PsdUridine_s_RsuA/RluB/E/F_cat"/>
</dbReference>
<dbReference type="SMART" id="SM00363">
    <property type="entry name" value="S4"/>
    <property type="match status" value="1"/>
</dbReference>
<dbReference type="CDD" id="cd00165">
    <property type="entry name" value="S4"/>
    <property type="match status" value="1"/>
</dbReference>
<dbReference type="Gene3D" id="3.10.290.10">
    <property type="entry name" value="RNA-binding S4 domain"/>
    <property type="match status" value="1"/>
</dbReference>
<dbReference type="InterPro" id="IPR006145">
    <property type="entry name" value="PsdUridine_synth_RsuA/RluA"/>
</dbReference>
<dbReference type="NCBIfam" id="TIGR00093">
    <property type="entry name" value="pseudouridine synthase"/>
    <property type="match status" value="1"/>
</dbReference>
<name>A0AAW7XKK0_9GAMM</name>
<dbReference type="Gene3D" id="3.30.70.580">
    <property type="entry name" value="Pseudouridine synthase I, catalytic domain, N-terminal subdomain"/>
    <property type="match status" value="1"/>
</dbReference>
<proteinExistence type="inferred from homology"/>
<dbReference type="PANTHER" id="PTHR47683">
    <property type="entry name" value="PSEUDOURIDINE SYNTHASE FAMILY PROTEIN-RELATED"/>
    <property type="match status" value="1"/>
</dbReference>
<dbReference type="InterPro" id="IPR020103">
    <property type="entry name" value="PsdUridine_synth_cat_dom_sf"/>
</dbReference>
<keyword evidence="5" id="KW-0694">RNA-binding</keyword>
<evidence type="ECO:0000256" key="2">
    <source>
        <dbReference type="ARBA" id="ARBA00023235"/>
    </source>
</evidence>
<dbReference type="RefSeq" id="WP_215151266.1">
    <property type="nucleotide sequence ID" value="NZ_JAHHDZ010000006.1"/>
</dbReference>
<dbReference type="InterPro" id="IPR036986">
    <property type="entry name" value="S4_RNA-bd_sf"/>
</dbReference>
<comment type="similarity">
    <text evidence="1 6">Belongs to the pseudouridine synthase RsuA family.</text>
</comment>
<dbReference type="InterPro" id="IPR018496">
    <property type="entry name" value="PsdUridine_synth_RsuA/RluB_CS"/>
</dbReference>
<protein>
    <recommendedName>
        <fullName evidence="6">Pseudouridine synthase</fullName>
        <ecNumber evidence="6">5.4.99.-</ecNumber>
    </recommendedName>
</protein>
<dbReference type="InterPro" id="IPR000748">
    <property type="entry name" value="PsdUridine_synth_RsuA/RluB/E/F"/>
</dbReference>
<keyword evidence="2 6" id="KW-0413">Isomerase</keyword>
<dbReference type="AlphaFoldDB" id="A0AAW7XKK0"/>
<dbReference type="PANTHER" id="PTHR47683:SF2">
    <property type="entry name" value="RNA-BINDING S4 DOMAIN-CONTAINING PROTEIN"/>
    <property type="match status" value="1"/>
</dbReference>
<dbReference type="EC" id="5.4.99.-" evidence="6"/>